<comment type="caution">
    <text evidence="2">The sequence shown here is derived from an EMBL/GenBank/DDBJ whole genome shotgun (WGS) entry which is preliminary data.</text>
</comment>
<name>A0A524RR82_9CHRO</name>
<reference evidence="2 3" key="1">
    <citation type="journal article" date="2019" name="mSystems">
        <title>Life at home and on the roam: Genomic adaptions reflect the dual lifestyle of an intracellular, facultative symbiont.</title>
        <authorList>
            <person name="Burgsdorf I."/>
        </authorList>
    </citation>
    <scope>NUCLEOTIDE SEQUENCE [LARGE SCALE GENOMIC DNA]</scope>
    <source>
        <strain evidence="2">277cV</strain>
    </source>
</reference>
<evidence type="ECO:0000313" key="3">
    <source>
        <dbReference type="Proteomes" id="UP000317990"/>
    </source>
</evidence>
<proteinExistence type="predicted"/>
<dbReference type="AlphaFoldDB" id="A0A524RR82"/>
<evidence type="ECO:0000313" key="2">
    <source>
        <dbReference type="EMBL" id="TGG96826.1"/>
    </source>
</evidence>
<sequence length="106" mass="11958">MAEDLLFETARRLVQLEQRLQQLRVQLHGAEAERQAHGLRRVHALLQQADQQLTVIQAGEAPRSGVRPTGKRRRPPFTQAQLQAFARSEEAPRFMACPASSPRPPT</sequence>
<organism evidence="2 3">
    <name type="scientific">Aphanocapsa feldmannii 277cV</name>
    <dbReference type="NCBI Taxonomy" id="2507553"/>
    <lineage>
        <taxon>Bacteria</taxon>
        <taxon>Bacillati</taxon>
        <taxon>Cyanobacteriota</taxon>
        <taxon>Cyanophyceae</taxon>
        <taxon>Oscillatoriophycideae</taxon>
        <taxon>Chroococcales</taxon>
        <taxon>Microcystaceae</taxon>
        <taxon>Aphanocapsa</taxon>
    </lineage>
</organism>
<dbReference type="Proteomes" id="UP000317990">
    <property type="component" value="Unassembled WGS sequence"/>
</dbReference>
<dbReference type="EMBL" id="SRMO01000001">
    <property type="protein sequence ID" value="TGG96826.1"/>
    <property type="molecule type" value="Genomic_DNA"/>
</dbReference>
<protein>
    <submittedName>
        <fullName evidence="2">Uncharacterized protein</fullName>
    </submittedName>
</protein>
<keyword evidence="1" id="KW-0175">Coiled coil</keyword>
<gene>
    <name evidence="2" type="ORF">ERJ67_00270</name>
</gene>
<evidence type="ECO:0000256" key="1">
    <source>
        <dbReference type="SAM" id="Coils"/>
    </source>
</evidence>
<accession>A0A524RR82</accession>
<feature type="coiled-coil region" evidence="1">
    <location>
        <begin position="6"/>
        <end position="33"/>
    </location>
</feature>